<proteinExistence type="predicted"/>
<organism evidence="2 3">
    <name type="scientific">Sphaerisporangium melleum</name>
    <dbReference type="NCBI Taxonomy" id="321316"/>
    <lineage>
        <taxon>Bacteria</taxon>
        <taxon>Bacillati</taxon>
        <taxon>Actinomycetota</taxon>
        <taxon>Actinomycetes</taxon>
        <taxon>Streptosporangiales</taxon>
        <taxon>Streptosporangiaceae</taxon>
        <taxon>Sphaerisporangium</taxon>
    </lineage>
</organism>
<dbReference type="PROSITE" id="PS50943">
    <property type="entry name" value="HTH_CROC1"/>
    <property type="match status" value="1"/>
</dbReference>
<name>A0A917VNK7_9ACTN</name>
<gene>
    <name evidence="2" type="ORF">GCM10007964_51540</name>
</gene>
<dbReference type="EMBL" id="BMNT01000030">
    <property type="protein sequence ID" value="GGL03130.1"/>
    <property type="molecule type" value="Genomic_DNA"/>
</dbReference>
<dbReference type="GO" id="GO:0003677">
    <property type="term" value="F:DNA binding"/>
    <property type="evidence" value="ECO:0007669"/>
    <property type="project" value="InterPro"/>
</dbReference>
<dbReference type="InterPro" id="IPR010982">
    <property type="entry name" value="Lambda_DNA-bd_dom_sf"/>
</dbReference>
<evidence type="ECO:0000313" key="2">
    <source>
        <dbReference type="EMBL" id="GGL03130.1"/>
    </source>
</evidence>
<accession>A0A917VNK7</accession>
<dbReference type="AlphaFoldDB" id="A0A917VNK7"/>
<feature type="domain" description="HTH cro/C1-type" evidence="1">
    <location>
        <begin position="14"/>
        <end position="70"/>
    </location>
</feature>
<reference evidence="2" key="1">
    <citation type="journal article" date="2014" name="Int. J. Syst. Evol. Microbiol.">
        <title>Complete genome sequence of Corynebacterium casei LMG S-19264T (=DSM 44701T), isolated from a smear-ripened cheese.</title>
        <authorList>
            <consortium name="US DOE Joint Genome Institute (JGI-PGF)"/>
            <person name="Walter F."/>
            <person name="Albersmeier A."/>
            <person name="Kalinowski J."/>
            <person name="Ruckert C."/>
        </authorList>
    </citation>
    <scope>NUCLEOTIDE SEQUENCE</scope>
    <source>
        <strain evidence="2">JCM 13064</strain>
    </source>
</reference>
<protein>
    <recommendedName>
        <fullName evidence="1">HTH cro/C1-type domain-containing protein</fullName>
    </recommendedName>
</protein>
<dbReference type="CDD" id="cd00093">
    <property type="entry name" value="HTH_XRE"/>
    <property type="match status" value="1"/>
</dbReference>
<comment type="caution">
    <text evidence="2">The sequence shown here is derived from an EMBL/GenBank/DDBJ whole genome shotgun (WGS) entry which is preliminary data.</text>
</comment>
<dbReference type="Proteomes" id="UP000645217">
    <property type="component" value="Unassembled WGS sequence"/>
</dbReference>
<dbReference type="SUPFAM" id="SSF47413">
    <property type="entry name" value="lambda repressor-like DNA-binding domains"/>
    <property type="match status" value="1"/>
</dbReference>
<dbReference type="SMART" id="SM00530">
    <property type="entry name" value="HTH_XRE"/>
    <property type="match status" value="1"/>
</dbReference>
<sequence length="101" mass="11219">MRKVLACGDLPAFVALVRAAMGLSQLELASLVGWSQSTVNRIEHGERGTLYDIRELVRFADAIDMPRHALLPLIMGKPVWRAPTSRAPMLIWRWIGGISPV</sequence>
<keyword evidence="3" id="KW-1185">Reference proteome</keyword>
<evidence type="ECO:0000313" key="3">
    <source>
        <dbReference type="Proteomes" id="UP000645217"/>
    </source>
</evidence>
<dbReference type="InterPro" id="IPR001387">
    <property type="entry name" value="Cro/C1-type_HTH"/>
</dbReference>
<dbReference type="Pfam" id="PF13560">
    <property type="entry name" value="HTH_31"/>
    <property type="match status" value="1"/>
</dbReference>
<evidence type="ECO:0000259" key="1">
    <source>
        <dbReference type="PROSITE" id="PS50943"/>
    </source>
</evidence>
<dbReference type="RefSeq" id="WP_189165605.1">
    <property type="nucleotide sequence ID" value="NZ_BMNT01000030.1"/>
</dbReference>
<dbReference type="Gene3D" id="1.10.260.40">
    <property type="entry name" value="lambda repressor-like DNA-binding domains"/>
    <property type="match status" value="1"/>
</dbReference>
<reference evidence="2" key="2">
    <citation type="submission" date="2020-09" db="EMBL/GenBank/DDBJ databases">
        <authorList>
            <person name="Sun Q."/>
            <person name="Ohkuma M."/>
        </authorList>
    </citation>
    <scope>NUCLEOTIDE SEQUENCE</scope>
    <source>
        <strain evidence="2">JCM 13064</strain>
    </source>
</reference>